<comment type="caution">
    <text evidence="2">The sequence shown here is derived from an EMBL/GenBank/DDBJ whole genome shotgun (WGS) entry which is preliminary data.</text>
</comment>
<dbReference type="EMBL" id="SMRU01000018">
    <property type="protein sequence ID" value="TDF93625.1"/>
    <property type="molecule type" value="Genomic_DNA"/>
</dbReference>
<feature type="region of interest" description="Disordered" evidence="1">
    <location>
        <begin position="60"/>
        <end position="99"/>
    </location>
</feature>
<dbReference type="Proteomes" id="UP000295511">
    <property type="component" value="Unassembled WGS sequence"/>
</dbReference>
<dbReference type="RefSeq" id="WP_133205129.1">
    <property type="nucleotide sequence ID" value="NZ_SMRU01000018.1"/>
</dbReference>
<evidence type="ECO:0000313" key="2">
    <source>
        <dbReference type="EMBL" id="TDF93625.1"/>
    </source>
</evidence>
<dbReference type="OrthoDB" id="4952017at2"/>
<keyword evidence="3" id="KW-1185">Reference proteome</keyword>
<name>A0A4R5KFZ8_9MICC</name>
<dbReference type="AlphaFoldDB" id="A0A4R5KFZ8"/>
<protein>
    <submittedName>
        <fullName evidence="2">Uncharacterized protein</fullName>
    </submittedName>
</protein>
<proteinExistence type="predicted"/>
<gene>
    <name evidence="2" type="ORF">E1809_15420</name>
</gene>
<organism evidence="2 3">
    <name type="scientific">Arthrobacter terricola</name>
    <dbReference type="NCBI Taxonomy" id="2547396"/>
    <lineage>
        <taxon>Bacteria</taxon>
        <taxon>Bacillati</taxon>
        <taxon>Actinomycetota</taxon>
        <taxon>Actinomycetes</taxon>
        <taxon>Micrococcales</taxon>
        <taxon>Micrococcaceae</taxon>
        <taxon>Arthrobacter</taxon>
    </lineage>
</organism>
<evidence type="ECO:0000313" key="3">
    <source>
        <dbReference type="Proteomes" id="UP000295511"/>
    </source>
</evidence>
<reference evidence="2 3" key="1">
    <citation type="submission" date="2019-03" db="EMBL/GenBank/DDBJ databases">
        <title>Whole genome sequence of Arthrobacter sp JH1-1.</title>
        <authorList>
            <person name="Trinh H.N."/>
        </authorList>
    </citation>
    <scope>NUCLEOTIDE SEQUENCE [LARGE SCALE GENOMIC DNA]</scope>
    <source>
        <strain evidence="2 3">JH1-1</strain>
    </source>
</reference>
<evidence type="ECO:0000256" key="1">
    <source>
        <dbReference type="SAM" id="MobiDB-lite"/>
    </source>
</evidence>
<sequence>MIKHLPDLVLEITAREPGIIETELNTAVETVLQQALRERSCGILVTQHGYDRYTVALSPDVPYGETRERRKWDTPANTPNHADTPQVEASARQPIQRAA</sequence>
<accession>A0A4R5KFZ8</accession>